<dbReference type="InterPro" id="IPR000182">
    <property type="entry name" value="GNAT_dom"/>
</dbReference>
<dbReference type="Gene3D" id="3.40.630.30">
    <property type="match status" value="1"/>
</dbReference>
<dbReference type="InterPro" id="IPR051531">
    <property type="entry name" value="N-acetyltransferase"/>
</dbReference>
<dbReference type="AlphaFoldDB" id="A0A239AWI0"/>
<accession>A0A239AWI0</accession>
<dbReference type="Proteomes" id="UP000198415">
    <property type="component" value="Unassembled WGS sequence"/>
</dbReference>
<gene>
    <name evidence="2" type="ORF">SAMN06264365_108135</name>
</gene>
<dbReference type="GO" id="GO:0016747">
    <property type="term" value="F:acyltransferase activity, transferring groups other than amino-acyl groups"/>
    <property type="evidence" value="ECO:0007669"/>
    <property type="project" value="InterPro"/>
</dbReference>
<feature type="domain" description="N-acetyltransferase" evidence="1">
    <location>
        <begin position="27"/>
        <end position="194"/>
    </location>
</feature>
<evidence type="ECO:0000313" key="3">
    <source>
        <dbReference type="Proteomes" id="UP000198415"/>
    </source>
</evidence>
<dbReference type="SUPFAM" id="SSF55729">
    <property type="entry name" value="Acyl-CoA N-acyltransferases (Nat)"/>
    <property type="match status" value="1"/>
</dbReference>
<evidence type="ECO:0000259" key="1">
    <source>
        <dbReference type="PROSITE" id="PS51186"/>
    </source>
</evidence>
<name>A0A239AWI0_9ACTN</name>
<organism evidence="2 3">
    <name type="scientific">Actinoplanes regularis</name>
    <dbReference type="NCBI Taxonomy" id="52697"/>
    <lineage>
        <taxon>Bacteria</taxon>
        <taxon>Bacillati</taxon>
        <taxon>Actinomycetota</taxon>
        <taxon>Actinomycetes</taxon>
        <taxon>Micromonosporales</taxon>
        <taxon>Micromonosporaceae</taxon>
        <taxon>Actinoplanes</taxon>
    </lineage>
</organism>
<dbReference type="InterPro" id="IPR016181">
    <property type="entry name" value="Acyl_CoA_acyltransferase"/>
</dbReference>
<dbReference type="Pfam" id="PF13302">
    <property type="entry name" value="Acetyltransf_3"/>
    <property type="match status" value="1"/>
</dbReference>
<keyword evidence="2" id="KW-0808">Transferase</keyword>
<proteinExistence type="predicted"/>
<keyword evidence="3" id="KW-1185">Reference proteome</keyword>
<dbReference type="PROSITE" id="PS51186">
    <property type="entry name" value="GNAT"/>
    <property type="match status" value="1"/>
</dbReference>
<dbReference type="PANTHER" id="PTHR43792">
    <property type="entry name" value="GNAT FAMILY, PUTATIVE (AFU_ORTHOLOGUE AFUA_3G00765)-RELATED-RELATED"/>
    <property type="match status" value="1"/>
</dbReference>
<dbReference type="PANTHER" id="PTHR43792:SF1">
    <property type="entry name" value="N-ACETYLTRANSFERASE DOMAIN-CONTAINING PROTEIN"/>
    <property type="match status" value="1"/>
</dbReference>
<protein>
    <submittedName>
        <fullName evidence="2">Protein N-acetyltransferase, RimJ/RimL family</fullName>
    </submittedName>
</protein>
<dbReference type="OrthoDB" id="9132139at2"/>
<reference evidence="2 3" key="1">
    <citation type="submission" date="2017-06" db="EMBL/GenBank/DDBJ databases">
        <authorList>
            <person name="Kim H.J."/>
            <person name="Triplett B.A."/>
        </authorList>
    </citation>
    <scope>NUCLEOTIDE SEQUENCE [LARGE SCALE GENOMIC DNA]</scope>
    <source>
        <strain evidence="2 3">DSM 43151</strain>
    </source>
</reference>
<evidence type="ECO:0000313" key="2">
    <source>
        <dbReference type="EMBL" id="SNR99328.1"/>
    </source>
</evidence>
<sequence length="207" mass="23642">MTAIGWHDDRVSSNELRPTYPVKTERLLLRPLTTADAAALLAYRSRPDVCRYVPFHPMTLEVIAERLRTHWATTTLTDEGQHLTLGIEEAGTGRLVGDVILFWHSRLHRGGEIGYMINPEFSGRGYATEAAQAMLKLGFEDLGLHRIIGRIDERNEPSARVLRRLGMRQEARLVHNELFKGEWSTEVDFAMLADEWFARYPDSPRSV</sequence>
<dbReference type="EMBL" id="FZNR01000008">
    <property type="protein sequence ID" value="SNR99328.1"/>
    <property type="molecule type" value="Genomic_DNA"/>
</dbReference>